<protein>
    <recommendedName>
        <fullName evidence="4">NAD-dependent epimerase/dehydratase domain-containing protein</fullName>
    </recommendedName>
</protein>
<evidence type="ECO:0000313" key="5">
    <source>
        <dbReference type="EMBL" id="TKA36197.1"/>
    </source>
</evidence>
<dbReference type="AlphaFoldDB" id="A0A4U0UKV7"/>
<dbReference type="OrthoDB" id="202470at2759"/>
<sequence>MRLLGIRTLGALHRHFFVHPQASYQRIMARDYGMTIAVTGSSGTVGKEVVKLCAEKGHSVVQIDLVKPAKNDTPNSEVRIANVADDYHAFLKALEGCDALIHLAAIPNPVNKLDADVHNNNVNAAFNGFRAAGELGIKRIAYASSVNAIGLSYSNQPRAWDYFPLDENVEQRLTDSYALAKAESEVQARSFVRWFPGTKIACLRIHEVAPRKEVTDEHAGDWVGSAIGQLWGWVHPVATARACLAAIEHADNFEGCEIFNVHAPNTAQETPSRELAKKYFPNAKIDDDWGRGNESFWVTEKIERVLGWKHYELE</sequence>
<evidence type="ECO:0000256" key="1">
    <source>
        <dbReference type="ARBA" id="ARBA00007637"/>
    </source>
</evidence>
<dbReference type="GO" id="GO:0016491">
    <property type="term" value="F:oxidoreductase activity"/>
    <property type="evidence" value="ECO:0007669"/>
    <property type="project" value="UniProtKB-KW"/>
</dbReference>
<comment type="similarity">
    <text evidence="1">Belongs to the NAD(P)-dependent epimerase/dehydratase family.</text>
</comment>
<dbReference type="Proteomes" id="UP000310066">
    <property type="component" value="Unassembled WGS sequence"/>
</dbReference>
<dbReference type="InterPro" id="IPR036291">
    <property type="entry name" value="NAD(P)-bd_dom_sf"/>
</dbReference>
<dbReference type="STRING" id="329885.A0A4U0UKV7"/>
<keyword evidence="2" id="KW-0560">Oxidoreductase</keyword>
<evidence type="ECO:0000313" key="6">
    <source>
        <dbReference type="Proteomes" id="UP000310066"/>
    </source>
</evidence>
<comment type="caution">
    <text evidence="5">The sequence shown here is derived from an EMBL/GenBank/DDBJ whole genome shotgun (WGS) entry which is preliminary data.</text>
</comment>
<organism evidence="5 6">
    <name type="scientific">Friedmanniomyces endolithicus</name>
    <dbReference type="NCBI Taxonomy" id="329885"/>
    <lineage>
        <taxon>Eukaryota</taxon>
        <taxon>Fungi</taxon>
        <taxon>Dikarya</taxon>
        <taxon>Ascomycota</taxon>
        <taxon>Pezizomycotina</taxon>
        <taxon>Dothideomycetes</taxon>
        <taxon>Dothideomycetidae</taxon>
        <taxon>Mycosphaerellales</taxon>
        <taxon>Teratosphaeriaceae</taxon>
        <taxon>Friedmanniomyces</taxon>
    </lineage>
</organism>
<evidence type="ECO:0000256" key="2">
    <source>
        <dbReference type="ARBA" id="ARBA00023002"/>
    </source>
</evidence>
<dbReference type="InterPro" id="IPR001509">
    <property type="entry name" value="Epimerase_deHydtase"/>
</dbReference>
<dbReference type="EMBL" id="NAJP01000062">
    <property type="protein sequence ID" value="TKA36197.1"/>
    <property type="molecule type" value="Genomic_DNA"/>
</dbReference>
<reference evidence="5 6" key="1">
    <citation type="submission" date="2017-03" db="EMBL/GenBank/DDBJ databases">
        <title>Genomes of endolithic fungi from Antarctica.</title>
        <authorList>
            <person name="Coleine C."/>
            <person name="Masonjones S."/>
            <person name="Stajich J.E."/>
        </authorList>
    </citation>
    <scope>NUCLEOTIDE SEQUENCE [LARGE SCALE GENOMIC DNA]</scope>
    <source>
        <strain evidence="5 6">CCFEE 5311</strain>
    </source>
</reference>
<proteinExistence type="inferred from homology"/>
<evidence type="ECO:0000259" key="4">
    <source>
        <dbReference type="Pfam" id="PF01370"/>
    </source>
</evidence>
<name>A0A4U0UKV7_9PEZI</name>
<evidence type="ECO:0000256" key="3">
    <source>
        <dbReference type="ARBA" id="ARBA00023027"/>
    </source>
</evidence>
<dbReference type="Pfam" id="PF01370">
    <property type="entry name" value="Epimerase"/>
    <property type="match status" value="1"/>
</dbReference>
<feature type="domain" description="NAD-dependent epimerase/dehydratase" evidence="4">
    <location>
        <begin position="36"/>
        <end position="261"/>
    </location>
</feature>
<dbReference type="PANTHER" id="PTHR43103:SF5">
    <property type="entry name" value="4-EPIMERASE, PUTATIVE (AFU_ORTHOLOGUE AFUA_7G00360)-RELATED"/>
    <property type="match status" value="1"/>
</dbReference>
<keyword evidence="3" id="KW-0520">NAD</keyword>
<dbReference type="PANTHER" id="PTHR43103">
    <property type="entry name" value="NUCLEOSIDE-DIPHOSPHATE-SUGAR EPIMERASE"/>
    <property type="match status" value="1"/>
</dbReference>
<dbReference type="SUPFAM" id="SSF51735">
    <property type="entry name" value="NAD(P)-binding Rossmann-fold domains"/>
    <property type="match status" value="1"/>
</dbReference>
<dbReference type="Gene3D" id="3.40.50.720">
    <property type="entry name" value="NAD(P)-binding Rossmann-like Domain"/>
    <property type="match status" value="1"/>
</dbReference>
<gene>
    <name evidence="5" type="ORF">B0A54_12827</name>
</gene>
<accession>A0A4U0UKV7</accession>